<evidence type="ECO:0008006" key="3">
    <source>
        <dbReference type="Google" id="ProtNLM"/>
    </source>
</evidence>
<accession>A0ABS5UA13</accession>
<dbReference type="EMBL" id="JAHDYS010000010">
    <property type="protein sequence ID" value="MBT1072521.1"/>
    <property type="molecule type" value="Genomic_DNA"/>
</dbReference>
<evidence type="ECO:0000313" key="2">
    <source>
        <dbReference type="Proteomes" id="UP000784128"/>
    </source>
</evidence>
<comment type="caution">
    <text evidence="1">The sequence shown here is derived from an EMBL/GenBank/DDBJ whole genome shotgun (WGS) entry which is preliminary data.</text>
</comment>
<evidence type="ECO:0000313" key="1">
    <source>
        <dbReference type="EMBL" id="MBT1072521.1"/>
    </source>
</evidence>
<gene>
    <name evidence="1" type="ORF">KJB30_12040</name>
</gene>
<dbReference type="Gene3D" id="1.25.40.10">
    <property type="entry name" value="Tetratricopeptide repeat domain"/>
    <property type="match status" value="1"/>
</dbReference>
<organism evidence="1 2">
    <name type="scientific">Pelotalea chapellei</name>
    <dbReference type="NCBI Taxonomy" id="44671"/>
    <lineage>
        <taxon>Bacteria</taxon>
        <taxon>Pseudomonadati</taxon>
        <taxon>Thermodesulfobacteriota</taxon>
        <taxon>Desulfuromonadia</taxon>
        <taxon>Geobacterales</taxon>
        <taxon>Geobacteraceae</taxon>
        <taxon>Pelotalea</taxon>
    </lineage>
</organism>
<name>A0ABS5UA13_9BACT</name>
<dbReference type="SUPFAM" id="SSF48452">
    <property type="entry name" value="TPR-like"/>
    <property type="match status" value="1"/>
</dbReference>
<protein>
    <recommendedName>
        <fullName evidence="3">Tetratricopeptide repeat protein</fullName>
    </recommendedName>
</protein>
<dbReference type="InterPro" id="IPR011990">
    <property type="entry name" value="TPR-like_helical_dom_sf"/>
</dbReference>
<proteinExistence type="predicted"/>
<dbReference type="RefSeq" id="WP_214299596.1">
    <property type="nucleotide sequence ID" value="NZ_JAHDYS010000010.1"/>
</dbReference>
<keyword evidence="2" id="KW-1185">Reference proteome</keyword>
<reference evidence="1 2" key="1">
    <citation type="submission" date="2021-05" db="EMBL/GenBank/DDBJ databases">
        <title>The draft genome of Geobacter chapellei DSM 13688.</title>
        <authorList>
            <person name="Xu Z."/>
            <person name="Masuda Y."/>
            <person name="Itoh H."/>
            <person name="Senoo K."/>
        </authorList>
    </citation>
    <scope>NUCLEOTIDE SEQUENCE [LARGE SCALE GENOMIC DNA]</scope>
    <source>
        <strain evidence="1 2">DSM 13688</strain>
    </source>
</reference>
<dbReference type="Proteomes" id="UP000784128">
    <property type="component" value="Unassembled WGS sequence"/>
</dbReference>
<sequence length="179" mass="19566">MCKDSFDKFCWALLAVALSVLVAVLVLNGGRDNKSGSGPNKALEREMAYYARVELINKLYGPVDKLRSAGSNQEALLKLDELNRKYPGEAHGHILQGLILQNLGAPDEAIASFVEGIRLNGDYVDDKSPLSRRREIQRLVDTSAKDITARIAANPGNRTLAGQLQKINYLKSRLAGGCE</sequence>